<dbReference type="GO" id="GO:0016829">
    <property type="term" value="F:lyase activity"/>
    <property type="evidence" value="ECO:0007669"/>
    <property type="project" value="UniProtKB-KW"/>
</dbReference>
<dbReference type="RefSeq" id="WP_197014992.1">
    <property type="nucleotide sequence ID" value="NZ_BAABES010000009.1"/>
</dbReference>
<proteinExistence type="predicted"/>
<protein>
    <submittedName>
        <fullName evidence="3">Catechol 2,3-dioxygenase-like lactoylglutathione lyase family enzyme</fullName>
    </submittedName>
</protein>
<keyword evidence="3" id="KW-0456">Lyase</keyword>
<dbReference type="SUPFAM" id="SSF54593">
    <property type="entry name" value="Glyoxalase/Bleomycin resistance protein/Dihydroxybiphenyl dioxygenase"/>
    <property type="match status" value="1"/>
</dbReference>
<dbReference type="InterPro" id="IPR029068">
    <property type="entry name" value="Glyas_Bleomycin-R_OHBP_Dase"/>
</dbReference>
<name>A0A931DS63_9ACTN</name>
<evidence type="ECO:0000256" key="1">
    <source>
        <dbReference type="ARBA" id="ARBA00022723"/>
    </source>
</evidence>
<dbReference type="PANTHER" id="PTHR43048:SF3">
    <property type="entry name" value="METHYLMALONYL-COA EPIMERASE, MITOCHONDRIAL"/>
    <property type="match status" value="1"/>
</dbReference>
<sequence>MLTGVSHIGFTVADVNAAAAFYERLFGRPPEVRRIYDAPYTSDQVGYADARLDIAVFRVPGGDVRLELIQYLHPLGVPVDIETNNPGTAHLCLVSDDLPAEFARMRALGARPRSAGPVLITSGPNRGRRVAYFRDPQGLTIEIVEALREEAPCA</sequence>
<comment type="caution">
    <text evidence="3">The sequence shown here is derived from an EMBL/GenBank/DDBJ whole genome shotgun (WGS) entry which is preliminary data.</text>
</comment>
<reference evidence="3" key="1">
    <citation type="submission" date="2020-11" db="EMBL/GenBank/DDBJ databases">
        <title>Sequencing the genomes of 1000 actinobacteria strains.</title>
        <authorList>
            <person name="Klenk H.-P."/>
        </authorList>
    </citation>
    <scope>NUCLEOTIDE SEQUENCE</scope>
    <source>
        <strain evidence="3">DSM 43175</strain>
    </source>
</reference>
<dbReference type="GO" id="GO:0004493">
    <property type="term" value="F:methylmalonyl-CoA epimerase activity"/>
    <property type="evidence" value="ECO:0007669"/>
    <property type="project" value="TreeGrafter"/>
</dbReference>
<keyword evidence="1" id="KW-0479">Metal-binding</keyword>
<organism evidence="3 4">
    <name type="scientific">Actinomadura viridis</name>
    <dbReference type="NCBI Taxonomy" id="58110"/>
    <lineage>
        <taxon>Bacteria</taxon>
        <taxon>Bacillati</taxon>
        <taxon>Actinomycetota</taxon>
        <taxon>Actinomycetes</taxon>
        <taxon>Streptosporangiales</taxon>
        <taxon>Thermomonosporaceae</taxon>
        <taxon>Actinomadura</taxon>
    </lineage>
</organism>
<dbReference type="GO" id="GO:0046872">
    <property type="term" value="F:metal ion binding"/>
    <property type="evidence" value="ECO:0007669"/>
    <property type="project" value="UniProtKB-KW"/>
</dbReference>
<dbReference type="GO" id="GO:0046491">
    <property type="term" value="P:L-methylmalonyl-CoA metabolic process"/>
    <property type="evidence" value="ECO:0007669"/>
    <property type="project" value="TreeGrafter"/>
</dbReference>
<evidence type="ECO:0000313" key="3">
    <source>
        <dbReference type="EMBL" id="MBG6092866.1"/>
    </source>
</evidence>
<feature type="domain" description="VOC" evidence="2">
    <location>
        <begin position="4"/>
        <end position="146"/>
    </location>
</feature>
<dbReference type="Pfam" id="PF13669">
    <property type="entry name" value="Glyoxalase_4"/>
    <property type="match status" value="1"/>
</dbReference>
<dbReference type="Proteomes" id="UP000614047">
    <property type="component" value="Unassembled WGS sequence"/>
</dbReference>
<gene>
    <name evidence="3" type="ORF">IW256_006979</name>
</gene>
<dbReference type="PROSITE" id="PS51819">
    <property type="entry name" value="VOC"/>
    <property type="match status" value="1"/>
</dbReference>
<keyword evidence="4" id="KW-1185">Reference proteome</keyword>
<evidence type="ECO:0000259" key="2">
    <source>
        <dbReference type="PROSITE" id="PS51819"/>
    </source>
</evidence>
<accession>A0A931DS63</accession>
<dbReference type="PANTHER" id="PTHR43048">
    <property type="entry name" value="METHYLMALONYL-COA EPIMERASE"/>
    <property type="match status" value="1"/>
</dbReference>
<evidence type="ECO:0000313" key="4">
    <source>
        <dbReference type="Proteomes" id="UP000614047"/>
    </source>
</evidence>
<dbReference type="AlphaFoldDB" id="A0A931DS63"/>
<dbReference type="InterPro" id="IPR037523">
    <property type="entry name" value="VOC_core"/>
</dbReference>
<dbReference type="InterPro" id="IPR051785">
    <property type="entry name" value="MMCE/EMCE_epimerase"/>
</dbReference>
<dbReference type="Gene3D" id="3.10.180.10">
    <property type="entry name" value="2,3-Dihydroxybiphenyl 1,2-Dioxygenase, domain 1"/>
    <property type="match status" value="1"/>
</dbReference>
<dbReference type="EMBL" id="JADOUA010000001">
    <property type="protein sequence ID" value="MBG6092866.1"/>
    <property type="molecule type" value="Genomic_DNA"/>
</dbReference>